<evidence type="ECO:0000313" key="2">
    <source>
        <dbReference type="Proteomes" id="UP000887116"/>
    </source>
</evidence>
<evidence type="ECO:0000313" key="1">
    <source>
        <dbReference type="EMBL" id="GFR33086.1"/>
    </source>
</evidence>
<dbReference type="GO" id="GO:0016491">
    <property type="term" value="F:oxidoreductase activity"/>
    <property type="evidence" value="ECO:0007669"/>
    <property type="project" value="InterPro"/>
</dbReference>
<protein>
    <submittedName>
        <fullName evidence="1">Uncharacterized protein</fullName>
    </submittedName>
</protein>
<dbReference type="InterPro" id="IPR012348">
    <property type="entry name" value="RNR-like"/>
</dbReference>
<organism evidence="1 2">
    <name type="scientific">Trichonephila clavata</name>
    <name type="common">Joro spider</name>
    <name type="synonym">Nephila clavata</name>
    <dbReference type="NCBI Taxonomy" id="2740835"/>
    <lineage>
        <taxon>Eukaryota</taxon>
        <taxon>Metazoa</taxon>
        <taxon>Ecdysozoa</taxon>
        <taxon>Arthropoda</taxon>
        <taxon>Chelicerata</taxon>
        <taxon>Arachnida</taxon>
        <taxon>Araneae</taxon>
        <taxon>Araneomorphae</taxon>
        <taxon>Entelegynae</taxon>
        <taxon>Araneoidea</taxon>
        <taxon>Nephilidae</taxon>
        <taxon>Trichonephila</taxon>
    </lineage>
</organism>
<dbReference type="EMBL" id="BMAO01039701">
    <property type="protein sequence ID" value="GFR33086.1"/>
    <property type="molecule type" value="Genomic_DNA"/>
</dbReference>
<reference evidence="1" key="1">
    <citation type="submission" date="2020-07" db="EMBL/GenBank/DDBJ databases">
        <title>Multicomponent nature underlies the extraordinary mechanical properties of spider dragline silk.</title>
        <authorList>
            <person name="Kono N."/>
            <person name="Nakamura H."/>
            <person name="Mori M."/>
            <person name="Yoshida Y."/>
            <person name="Ohtoshi R."/>
            <person name="Malay A.D."/>
            <person name="Moran D.A.P."/>
            <person name="Tomita M."/>
            <person name="Numata K."/>
            <person name="Arakawa K."/>
        </authorList>
    </citation>
    <scope>NUCLEOTIDE SEQUENCE</scope>
</reference>
<keyword evidence="2" id="KW-1185">Reference proteome</keyword>
<comment type="caution">
    <text evidence="1">The sequence shown here is derived from an EMBL/GenBank/DDBJ whole genome shotgun (WGS) entry which is preliminary data.</text>
</comment>
<sequence length="150" mass="17174">MMEDEITLQVSCQEISGRILQVLIITKGVQKNVTFVQSGATSMYRNVRKDWTFSSQRTAWTLMKAVASFVLEEVDLSRDVGIRKVNLDERHFLSHVWPFALDDGIVIEELTDALLSKVKVTEAHVALWFSRFTIENIHSNILVVRALIRI</sequence>
<proteinExistence type="predicted"/>
<dbReference type="Proteomes" id="UP000887116">
    <property type="component" value="Unassembled WGS sequence"/>
</dbReference>
<name>A0A8X6M3S8_TRICU</name>
<gene>
    <name evidence="1" type="ORF">TNCT_197791</name>
</gene>
<accession>A0A8X6M3S8</accession>
<dbReference type="Gene3D" id="1.10.620.20">
    <property type="entry name" value="Ribonucleotide Reductase, subunit A"/>
    <property type="match status" value="1"/>
</dbReference>
<dbReference type="AlphaFoldDB" id="A0A8X6M3S8"/>